<evidence type="ECO:0000313" key="1">
    <source>
        <dbReference type="EMBL" id="RKP56618.1"/>
    </source>
</evidence>
<dbReference type="Pfam" id="PF05930">
    <property type="entry name" value="Phage_AlpA"/>
    <property type="match status" value="1"/>
</dbReference>
<dbReference type="EMBL" id="RBZU01000003">
    <property type="protein sequence ID" value="RKP56618.1"/>
    <property type="molecule type" value="Genomic_DNA"/>
</dbReference>
<dbReference type="Proteomes" id="UP000270342">
    <property type="component" value="Unassembled WGS sequence"/>
</dbReference>
<proteinExistence type="predicted"/>
<dbReference type="AlphaFoldDB" id="A0A494Y3M3"/>
<dbReference type="RefSeq" id="WP_121085790.1">
    <property type="nucleotide sequence ID" value="NZ_RBZU01000003.1"/>
</dbReference>
<comment type="caution">
    <text evidence="1">The sequence shown here is derived from an EMBL/GenBank/DDBJ whole genome shotgun (WGS) entry which is preliminary data.</text>
</comment>
<reference evidence="1 2" key="1">
    <citation type="submission" date="2018-10" db="EMBL/GenBank/DDBJ databases">
        <title>Robbsia sp. DHC34, isolated from soil.</title>
        <authorList>
            <person name="Gao Z.-H."/>
            <person name="Qiu L.-H."/>
        </authorList>
    </citation>
    <scope>NUCLEOTIDE SEQUENCE [LARGE SCALE GENOMIC DNA]</scope>
    <source>
        <strain evidence="1 2">DHC34</strain>
    </source>
</reference>
<evidence type="ECO:0000313" key="2">
    <source>
        <dbReference type="Proteomes" id="UP000270342"/>
    </source>
</evidence>
<name>A0A494Y3M3_9BURK</name>
<protein>
    <submittedName>
        <fullName evidence="1">AlpA family phage regulatory protein</fullName>
    </submittedName>
</protein>
<dbReference type="OrthoDB" id="9182156at2"/>
<organism evidence="1 2">
    <name type="scientific">Pararobbsia silviterrae</name>
    <dbReference type="NCBI Taxonomy" id="1792498"/>
    <lineage>
        <taxon>Bacteria</taxon>
        <taxon>Pseudomonadati</taxon>
        <taxon>Pseudomonadota</taxon>
        <taxon>Betaproteobacteria</taxon>
        <taxon>Burkholderiales</taxon>
        <taxon>Burkholderiaceae</taxon>
        <taxon>Pararobbsia</taxon>
    </lineage>
</organism>
<sequence>MENNTQDPAVEIAAAVEQNRIVRLSDVIRLTGRSRASIYRDVAEGRMPRQIPIGPRAVGWRFRDIAAHLVKLGENT</sequence>
<accession>A0A494Y3M3</accession>
<gene>
    <name evidence="1" type="ORF">D7S86_09665</name>
</gene>
<dbReference type="InterPro" id="IPR010260">
    <property type="entry name" value="AlpA"/>
</dbReference>
<keyword evidence="2" id="KW-1185">Reference proteome</keyword>
<dbReference type="Gene3D" id="1.10.238.160">
    <property type="match status" value="1"/>
</dbReference>